<evidence type="ECO:0000256" key="4">
    <source>
        <dbReference type="ARBA" id="ARBA00023163"/>
    </source>
</evidence>
<dbReference type="PROSITE" id="PS50931">
    <property type="entry name" value="HTH_LYSR"/>
    <property type="match status" value="1"/>
</dbReference>
<evidence type="ECO:0000259" key="5">
    <source>
        <dbReference type="PROSITE" id="PS50931"/>
    </source>
</evidence>
<dbReference type="Gene3D" id="1.10.10.10">
    <property type="entry name" value="Winged helix-like DNA-binding domain superfamily/Winged helix DNA-binding domain"/>
    <property type="match status" value="1"/>
</dbReference>
<protein>
    <submittedName>
        <fullName evidence="6">Hydrogen peroxide-inducible genes activator</fullName>
    </submittedName>
</protein>
<reference evidence="6 7" key="1">
    <citation type="submission" date="2015-02" db="EMBL/GenBank/DDBJ databases">
        <title>Draft genome sequences of ten Microbacterium spp. with emphasis on heavy metal contaminated environments.</title>
        <authorList>
            <person name="Corretto E."/>
        </authorList>
    </citation>
    <scope>NUCLEOTIDE SEQUENCE [LARGE SCALE GENOMIC DNA]</scope>
    <source>
        <strain evidence="6 7">DSM 12510</strain>
    </source>
</reference>
<dbReference type="SUPFAM" id="SSF46785">
    <property type="entry name" value="Winged helix' DNA-binding domain"/>
    <property type="match status" value="1"/>
</dbReference>
<dbReference type="AlphaFoldDB" id="A0A0M2H7J3"/>
<dbReference type="InterPro" id="IPR036388">
    <property type="entry name" value="WH-like_DNA-bd_sf"/>
</dbReference>
<dbReference type="PATRIC" id="fig|92835.4.peg.1689"/>
<evidence type="ECO:0000256" key="1">
    <source>
        <dbReference type="ARBA" id="ARBA00009437"/>
    </source>
</evidence>
<dbReference type="InterPro" id="IPR000847">
    <property type="entry name" value="LysR_HTH_N"/>
</dbReference>
<dbReference type="FunFam" id="1.10.10.10:FF:000001">
    <property type="entry name" value="LysR family transcriptional regulator"/>
    <property type="match status" value="1"/>
</dbReference>
<evidence type="ECO:0000256" key="2">
    <source>
        <dbReference type="ARBA" id="ARBA00023015"/>
    </source>
</evidence>
<dbReference type="Pfam" id="PF00126">
    <property type="entry name" value="HTH_1"/>
    <property type="match status" value="1"/>
</dbReference>
<dbReference type="InterPro" id="IPR005119">
    <property type="entry name" value="LysR_subst-bd"/>
</dbReference>
<keyword evidence="2" id="KW-0805">Transcription regulation</keyword>
<dbReference type="Gene3D" id="3.40.190.10">
    <property type="entry name" value="Periplasmic binding protein-like II"/>
    <property type="match status" value="2"/>
</dbReference>
<dbReference type="InterPro" id="IPR036390">
    <property type="entry name" value="WH_DNA-bd_sf"/>
</dbReference>
<sequence length="299" mass="31958">MIDLDAVGALIAVSRSGSVHGAARELGFTPSAVSQQIKRLERDLGTALLDREGRGVVLTAAGRRVVDEGGMLRDQVESLRARIHDAEARPSGTIRVAAFSTAVRGVLPDVIARVRDGAPDLRMTVNEIDPWDAVAAVAAGTQDLAVIHHWEGVGIALPPTLSSEELFRDVADVLVHADDPLAARPAVTPADLAERIWASTPDGTICYEWFCHMFRGAPQVPRIDYWCVEFASQMQLVAADAAVALVPRLGRGRLPDGVVAVPVHEPVPTRPVIAVWRTSMTDSPAVRYVRAQLRGGAGG</sequence>
<accession>A0A0M2H7J3</accession>
<feature type="domain" description="HTH lysR-type" evidence="5">
    <location>
        <begin position="2"/>
        <end position="59"/>
    </location>
</feature>
<dbReference type="OrthoDB" id="4131546at2"/>
<keyword evidence="3" id="KW-0238">DNA-binding</keyword>
<dbReference type="PANTHER" id="PTHR30346:SF29">
    <property type="entry name" value="LYSR SUBSTRATE-BINDING"/>
    <property type="match status" value="1"/>
</dbReference>
<comment type="similarity">
    <text evidence="1">Belongs to the LysR transcriptional regulatory family.</text>
</comment>
<dbReference type="GO" id="GO:0032993">
    <property type="term" value="C:protein-DNA complex"/>
    <property type="evidence" value="ECO:0007669"/>
    <property type="project" value="TreeGrafter"/>
</dbReference>
<dbReference type="PANTHER" id="PTHR30346">
    <property type="entry name" value="TRANSCRIPTIONAL DUAL REGULATOR HCAR-RELATED"/>
    <property type="match status" value="1"/>
</dbReference>
<evidence type="ECO:0000313" key="6">
    <source>
        <dbReference type="EMBL" id="KJL40080.1"/>
    </source>
</evidence>
<gene>
    <name evidence="6" type="primary">oxyR_1</name>
    <name evidence="6" type="ORF">RS81_01669</name>
</gene>
<dbReference type="EMBL" id="JYIZ01000047">
    <property type="protein sequence ID" value="KJL40080.1"/>
    <property type="molecule type" value="Genomic_DNA"/>
</dbReference>
<dbReference type="GO" id="GO:0003700">
    <property type="term" value="F:DNA-binding transcription factor activity"/>
    <property type="evidence" value="ECO:0007669"/>
    <property type="project" value="InterPro"/>
</dbReference>
<dbReference type="Pfam" id="PF03466">
    <property type="entry name" value="LysR_substrate"/>
    <property type="match status" value="1"/>
</dbReference>
<comment type="caution">
    <text evidence="6">The sequence shown here is derived from an EMBL/GenBank/DDBJ whole genome shotgun (WGS) entry which is preliminary data.</text>
</comment>
<evidence type="ECO:0000313" key="7">
    <source>
        <dbReference type="Proteomes" id="UP000033956"/>
    </source>
</evidence>
<dbReference type="SUPFAM" id="SSF53850">
    <property type="entry name" value="Periplasmic binding protein-like II"/>
    <property type="match status" value="1"/>
</dbReference>
<dbReference type="STRING" id="92835.RS81_01669"/>
<proteinExistence type="inferred from homology"/>
<name>A0A0M2H7J3_9MICO</name>
<dbReference type="GO" id="GO:0003677">
    <property type="term" value="F:DNA binding"/>
    <property type="evidence" value="ECO:0007669"/>
    <property type="project" value="UniProtKB-KW"/>
</dbReference>
<dbReference type="Proteomes" id="UP000033956">
    <property type="component" value="Unassembled WGS sequence"/>
</dbReference>
<organism evidence="6 7">
    <name type="scientific">Microbacterium terrae</name>
    <dbReference type="NCBI Taxonomy" id="69369"/>
    <lineage>
        <taxon>Bacteria</taxon>
        <taxon>Bacillati</taxon>
        <taxon>Actinomycetota</taxon>
        <taxon>Actinomycetes</taxon>
        <taxon>Micrococcales</taxon>
        <taxon>Microbacteriaceae</taxon>
        <taxon>Microbacterium</taxon>
    </lineage>
</organism>
<dbReference type="RefSeq" id="WP_045275616.1">
    <property type="nucleotide sequence ID" value="NZ_BAAAUP010000003.1"/>
</dbReference>
<keyword evidence="4" id="KW-0804">Transcription</keyword>
<evidence type="ECO:0000256" key="3">
    <source>
        <dbReference type="ARBA" id="ARBA00023125"/>
    </source>
</evidence>
<keyword evidence="7" id="KW-1185">Reference proteome</keyword>